<dbReference type="AlphaFoldDB" id="A0A6C0LDW8"/>
<evidence type="ECO:0000313" key="1">
    <source>
        <dbReference type="EMBL" id="QHU27938.1"/>
    </source>
</evidence>
<protein>
    <submittedName>
        <fullName evidence="1">Uncharacterized protein</fullName>
    </submittedName>
</protein>
<accession>A0A6C0LDW8</accession>
<proteinExistence type="predicted"/>
<sequence>MVVAVAVILLVGKLTEAQGLMPLRMVRPSYLILKLFFHYQMITKKVIMMQLQALTILLEVVLVILKMPWEELAVAEEGAMYIMKTLYIMA</sequence>
<name>A0A6C0LDW8_9ZZZZ</name>
<organism evidence="1">
    <name type="scientific">viral metagenome</name>
    <dbReference type="NCBI Taxonomy" id="1070528"/>
    <lineage>
        <taxon>unclassified sequences</taxon>
        <taxon>metagenomes</taxon>
        <taxon>organismal metagenomes</taxon>
    </lineage>
</organism>
<dbReference type="EMBL" id="MN740465">
    <property type="protein sequence ID" value="QHU27938.1"/>
    <property type="molecule type" value="Genomic_DNA"/>
</dbReference>
<reference evidence="1" key="1">
    <citation type="journal article" date="2020" name="Nature">
        <title>Giant virus diversity and host interactions through global metagenomics.</title>
        <authorList>
            <person name="Schulz F."/>
            <person name="Roux S."/>
            <person name="Paez-Espino D."/>
            <person name="Jungbluth S."/>
            <person name="Walsh D.A."/>
            <person name="Denef V.J."/>
            <person name="McMahon K.D."/>
            <person name="Konstantinidis K.T."/>
            <person name="Eloe-Fadrosh E.A."/>
            <person name="Kyrpides N.C."/>
            <person name="Woyke T."/>
        </authorList>
    </citation>
    <scope>NUCLEOTIDE SEQUENCE</scope>
    <source>
        <strain evidence="1">GVMAG-M-3300027769-26</strain>
    </source>
</reference>